<dbReference type="PANTHER" id="PTHR37984:SF15">
    <property type="entry name" value="INTEGRASE CATALYTIC DOMAIN-CONTAINING PROTEIN"/>
    <property type="match status" value="1"/>
</dbReference>
<dbReference type="Gene3D" id="1.10.340.70">
    <property type="match status" value="1"/>
</dbReference>
<organism evidence="2 3">
    <name type="scientific">Schistosoma mekongi</name>
    <name type="common">Parasitic worm</name>
    <dbReference type="NCBI Taxonomy" id="38744"/>
    <lineage>
        <taxon>Eukaryota</taxon>
        <taxon>Metazoa</taxon>
        <taxon>Spiralia</taxon>
        <taxon>Lophotrochozoa</taxon>
        <taxon>Platyhelminthes</taxon>
        <taxon>Trematoda</taxon>
        <taxon>Digenea</taxon>
        <taxon>Strigeidida</taxon>
        <taxon>Schistosomatoidea</taxon>
        <taxon>Schistosomatidae</taxon>
        <taxon>Schistosoma</taxon>
    </lineage>
</organism>
<dbReference type="PANTHER" id="PTHR37984">
    <property type="entry name" value="PROTEIN CBG26694"/>
    <property type="match status" value="1"/>
</dbReference>
<dbReference type="Pfam" id="PF17921">
    <property type="entry name" value="Integrase_H2C2"/>
    <property type="match status" value="1"/>
</dbReference>
<dbReference type="InterPro" id="IPR050951">
    <property type="entry name" value="Retrovirus_Pol_polyprotein"/>
</dbReference>
<feature type="non-terminal residue" evidence="2">
    <location>
        <position position="1"/>
    </location>
</feature>
<proteinExistence type="predicted"/>
<dbReference type="InterPro" id="IPR036397">
    <property type="entry name" value="RNaseH_sf"/>
</dbReference>
<evidence type="ECO:0000259" key="1">
    <source>
        <dbReference type="Pfam" id="PF17921"/>
    </source>
</evidence>
<dbReference type="Gene3D" id="3.30.420.10">
    <property type="entry name" value="Ribonuclease H-like superfamily/Ribonuclease H"/>
    <property type="match status" value="1"/>
</dbReference>
<reference evidence="2" key="1">
    <citation type="submission" date="2022-04" db="EMBL/GenBank/DDBJ databases">
        <authorList>
            <person name="Xu L."/>
            <person name="Lv Z."/>
        </authorList>
    </citation>
    <scope>NUCLEOTIDE SEQUENCE</scope>
    <source>
        <strain evidence="2">LV_2022a</strain>
    </source>
</reference>
<gene>
    <name evidence="2" type="ORF">MN116_000461</name>
</gene>
<name>A0AAE2D5F5_SCHME</name>
<keyword evidence="3" id="KW-1185">Reference proteome</keyword>
<feature type="domain" description="Integrase zinc-binding" evidence="1">
    <location>
        <begin position="40"/>
        <end position="94"/>
    </location>
</feature>
<dbReference type="InterPro" id="IPR041588">
    <property type="entry name" value="Integrase_H2C2"/>
</dbReference>
<protein>
    <recommendedName>
        <fullName evidence="1">Integrase zinc-binding domain-containing protein</fullName>
    </recommendedName>
</protein>
<evidence type="ECO:0000313" key="3">
    <source>
        <dbReference type="Proteomes" id="UP001292079"/>
    </source>
</evidence>
<dbReference type="EMBL" id="JALJAT010000002">
    <property type="protein sequence ID" value="KAK4472163.1"/>
    <property type="molecule type" value="Genomic_DNA"/>
</dbReference>
<evidence type="ECO:0000313" key="2">
    <source>
        <dbReference type="EMBL" id="KAK4472163.1"/>
    </source>
</evidence>
<reference evidence="2" key="2">
    <citation type="journal article" date="2023" name="Infect Dis Poverty">
        <title>Chromosome-scale genome of the human blood fluke Schistosoma mekongi and its implications for public health.</title>
        <authorList>
            <person name="Zhou M."/>
            <person name="Xu L."/>
            <person name="Xu D."/>
            <person name="Chen W."/>
            <person name="Khan J."/>
            <person name="Hu Y."/>
            <person name="Huang H."/>
            <person name="Wei H."/>
            <person name="Zhang Y."/>
            <person name="Chusongsang P."/>
            <person name="Tanasarnprasert K."/>
            <person name="Hu X."/>
            <person name="Limpanont Y."/>
            <person name="Lv Z."/>
        </authorList>
    </citation>
    <scope>NUCLEOTIDE SEQUENCE</scope>
    <source>
        <strain evidence="2">LV_2022a</strain>
    </source>
</reference>
<dbReference type="Proteomes" id="UP001292079">
    <property type="component" value="Unassembled WGS sequence"/>
</dbReference>
<comment type="caution">
    <text evidence="2">The sequence shown here is derived from an EMBL/GenBank/DDBJ whole genome shotgun (WGS) entry which is preliminary data.</text>
</comment>
<accession>A0AAE2D5F5</accession>
<dbReference type="InterPro" id="IPR012337">
    <property type="entry name" value="RNaseH-like_sf"/>
</dbReference>
<sequence>DDNLHPELSTTTLKLQTKTTERGKKTLICYSSAGTDRSIVPKSYQRIIFNTLHNVSHPGVRATSKLTAQRFCRPKMNKDIKGRACSCMACQKNKVIQHNKCPLGTFPTPDARFDHVHLDLVEPLPEPNGFSYPLTFVDRFTRWPKEISLKNITSETIA</sequence>
<dbReference type="SUPFAM" id="SSF53098">
    <property type="entry name" value="Ribonuclease H-like"/>
    <property type="match status" value="1"/>
</dbReference>
<dbReference type="AlphaFoldDB" id="A0AAE2D5F5"/>
<dbReference type="GO" id="GO:0003676">
    <property type="term" value="F:nucleic acid binding"/>
    <property type="evidence" value="ECO:0007669"/>
    <property type="project" value="InterPro"/>
</dbReference>